<dbReference type="OrthoDB" id="8803172at2759"/>
<dbReference type="AlphaFoldDB" id="A0A8T2NG73"/>
<dbReference type="GO" id="GO:0042981">
    <property type="term" value="P:regulation of apoptotic process"/>
    <property type="evidence" value="ECO:0007669"/>
    <property type="project" value="InterPro"/>
</dbReference>
<proteinExistence type="predicted"/>
<name>A0A8T2NG73_9TELE</name>
<feature type="domain" description="CARD" evidence="1">
    <location>
        <begin position="40"/>
        <end position="101"/>
    </location>
</feature>
<gene>
    <name evidence="2" type="ORF">JZ751_023768</name>
</gene>
<comment type="caution">
    <text evidence="2">The sequence shown here is derived from an EMBL/GenBank/DDBJ whole genome shotgun (WGS) entry which is preliminary data.</text>
</comment>
<accession>A0A8T2NG73</accession>
<protein>
    <recommendedName>
        <fullName evidence="1">CARD domain-containing protein</fullName>
    </recommendedName>
</protein>
<keyword evidence="3" id="KW-1185">Reference proteome</keyword>
<dbReference type="InterPro" id="IPR001315">
    <property type="entry name" value="CARD"/>
</dbReference>
<sequence length="242" mass="26807">MFSNIQPMIVCLISPTRCYTKERSLQSNLFAPSMSMSSCLVEQISDHLPSKRSITVYDSEMILCQFTDLQGATKMMQTVINKGKKAWQLFCKLLESCDPLLCERVAGPPASDPVLENPLPSHNATQIGQQNVPPTLLVINIHDSILNNCIFGSNNGQHITTERQCVSSHSSESTRRGAGRCSCQCSQQRPAESSPAPQNLQVHSSDLGYVVIGDNNTLIVDEVDEEEEEGEEEEQALYRCEQ</sequence>
<evidence type="ECO:0000259" key="1">
    <source>
        <dbReference type="Pfam" id="PF00619"/>
    </source>
</evidence>
<dbReference type="CDD" id="cd01671">
    <property type="entry name" value="CARD"/>
    <property type="match status" value="1"/>
</dbReference>
<evidence type="ECO:0000313" key="2">
    <source>
        <dbReference type="EMBL" id="KAG9339375.1"/>
    </source>
</evidence>
<reference evidence="2" key="1">
    <citation type="thesis" date="2021" institute="BYU ScholarsArchive" country="Provo, UT, USA">
        <title>Applications of and Algorithms for Genome Assembly and Genomic Analyses with an Emphasis on Marine Teleosts.</title>
        <authorList>
            <person name="Pickett B.D."/>
        </authorList>
    </citation>
    <scope>NUCLEOTIDE SEQUENCE</scope>
    <source>
        <strain evidence="2">HI-2016</strain>
    </source>
</reference>
<dbReference type="Pfam" id="PF00619">
    <property type="entry name" value="CARD"/>
    <property type="match status" value="1"/>
</dbReference>
<organism evidence="2 3">
    <name type="scientific">Albula glossodonta</name>
    <name type="common">roundjaw bonefish</name>
    <dbReference type="NCBI Taxonomy" id="121402"/>
    <lineage>
        <taxon>Eukaryota</taxon>
        <taxon>Metazoa</taxon>
        <taxon>Chordata</taxon>
        <taxon>Craniata</taxon>
        <taxon>Vertebrata</taxon>
        <taxon>Euteleostomi</taxon>
        <taxon>Actinopterygii</taxon>
        <taxon>Neopterygii</taxon>
        <taxon>Teleostei</taxon>
        <taxon>Albuliformes</taxon>
        <taxon>Albulidae</taxon>
        <taxon>Albula</taxon>
    </lineage>
</organism>
<dbReference type="Gene3D" id="1.10.533.10">
    <property type="entry name" value="Death Domain, Fas"/>
    <property type="match status" value="1"/>
</dbReference>
<dbReference type="SUPFAM" id="SSF47986">
    <property type="entry name" value="DEATH domain"/>
    <property type="match status" value="1"/>
</dbReference>
<evidence type="ECO:0000313" key="3">
    <source>
        <dbReference type="Proteomes" id="UP000824540"/>
    </source>
</evidence>
<dbReference type="EMBL" id="JAFBMS010000054">
    <property type="protein sequence ID" value="KAG9339375.1"/>
    <property type="molecule type" value="Genomic_DNA"/>
</dbReference>
<dbReference type="Proteomes" id="UP000824540">
    <property type="component" value="Unassembled WGS sequence"/>
</dbReference>
<dbReference type="InterPro" id="IPR011029">
    <property type="entry name" value="DEATH-like_dom_sf"/>
</dbReference>